<dbReference type="EMBL" id="JAFLVX010000032">
    <property type="protein sequence ID" value="MBO0477692.1"/>
    <property type="molecule type" value="Genomic_DNA"/>
</dbReference>
<comment type="caution">
    <text evidence="2">The sequence shown here is derived from an EMBL/GenBank/DDBJ whole genome shotgun (WGS) entry which is preliminary data.</text>
</comment>
<evidence type="ECO:0000313" key="2">
    <source>
        <dbReference type="EMBL" id="MBO0477692.1"/>
    </source>
</evidence>
<keyword evidence="3" id="KW-1185">Reference proteome</keyword>
<reference evidence="2 3" key="1">
    <citation type="submission" date="2021-03" db="EMBL/GenBank/DDBJ databases">
        <title>Enterococcal diversity collection.</title>
        <authorList>
            <person name="Gilmore M.S."/>
            <person name="Schwartzman J."/>
            <person name="Van Tyne D."/>
            <person name="Martin M."/>
            <person name="Earl A.M."/>
            <person name="Manson A.L."/>
            <person name="Straub T."/>
            <person name="Salamzade R."/>
            <person name="Saavedra J."/>
            <person name="Lebreton F."/>
            <person name="Prichula J."/>
            <person name="Schaufler K."/>
            <person name="Gaca A."/>
            <person name="Sgardioli B."/>
            <person name="Wagenaar J."/>
            <person name="Strong T."/>
        </authorList>
    </citation>
    <scope>NUCLEOTIDE SEQUENCE [LARGE SCALE GENOMIC DNA]</scope>
    <source>
        <strain evidence="2 3">DIV0080</strain>
    </source>
</reference>
<dbReference type="PANTHER" id="PTHR40398:SF1">
    <property type="entry name" value="PTS SYSTEM GLUCITOL_SORBITOL-SPECIFIC EIIA COMPONENT"/>
    <property type="match status" value="1"/>
</dbReference>
<evidence type="ECO:0000313" key="3">
    <source>
        <dbReference type="Proteomes" id="UP000664857"/>
    </source>
</evidence>
<gene>
    <name evidence="2" type="ORF">DOK76_11455</name>
</gene>
<dbReference type="InterPro" id="IPR036665">
    <property type="entry name" value="PTS_IIA_glucitol/sorbitol_sf"/>
</dbReference>
<dbReference type="Gene3D" id="2.40.33.40">
    <property type="entry name" value="Phosphotransferase system, glucitol/sorbitol-specific IIA component"/>
    <property type="match status" value="1"/>
</dbReference>
<sequence>MKKSVVTHIGEEAISVKDPLIILFDNSATEALKAVSVIQEFETKEELELIVGGKLLFDEQEYSIKQVGPIANDNFKSMGHVTVFFKEITEDDMSANAVYVEPYIVPEIKKGTIISYT</sequence>
<name>A0ABS3HWX7_9ENTE</name>
<accession>A0ABS3HWX7</accession>
<dbReference type="PROSITE" id="PS51097">
    <property type="entry name" value="PTS_EIIA_TYPE_5"/>
    <property type="match status" value="1"/>
</dbReference>
<protein>
    <submittedName>
        <fullName evidence="2">PTS glucitol/sorbitol transporter subunit IIA</fullName>
    </submittedName>
</protein>
<dbReference type="PANTHER" id="PTHR40398">
    <property type="entry name" value="PTS SYSTEM GLUCITOL/SORBITOL-SPECIFIC EIIA COMPONENT"/>
    <property type="match status" value="1"/>
</dbReference>
<dbReference type="InterPro" id="IPR004716">
    <property type="entry name" value="PTS_IIA_glucitol/sorbitol-sp"/>
</dbReference>
<dbReference type="SUPFAM" id="SSF141530">
    <property type="entry name" value="PTSIIA/GutA-like"/>
    <property type="match status" value="1"/>
</dbReference>
<dbReference type="Proteomes" id="UP000664857">
    <property type="component" value="Unassembled WGS sequence"/>
</dbReference>
<dbReference type="Pfam" id="PF03829">
    <property type="entry name" value="PTSIIA_gutA"/>
    <property type="match status" value="1"/>
</dbReference>
<comment type="caution">
    <text evidence="1">Lacks conserved residue(s) required for the propagation of feature annotation.</text>
</comment>
<evidence type="ECO:0000256" key="1">
    <source>
        <dbReference type="PROSITE-ProRule" id="PRU00420"/>
    </source>
</evidence>
<proteinExistence type="predicted"/>
<dbReference type="RefSeq" id="WP_206967895.1">
    <property type="nucleotide sequence ID" value="NZ_JAFLVX010000032.1"/>
</dbReference>
<organism evidence="2 3">
    <name type="scientific">Candidatus Vagococcus giribetii</name>
    <dbReference type="NCBI Taxonomy" id="2230876"/>
    <lineage>
        <taxon>Bacteria</taxon>
        <taxon>Bacillati</taxon>
        <taxon>Bacillota</taxon>
        <taxon>Bacilli</taxon>
        <taxon>Lactobacillales</taxon>
        <taxon>Enterococcaceae</taxon>
        <taxon>Vagococcus</taxon>
    </lineage>
</organism>